<sequence length="912" mass="100859">MKKRTSLSLTLFISLSITTYHAQADLSVIQNSLLTELQQKPLLVEDLSHPAFSWALSGSGRSEKQTAYRIIVATSDAVINPAGRLTREKNVVWDSGKIPSAQSSAVPYSGPQLSRATRYYWSVQVWDRQGQASAFAPLSRFDTALKAGWQAKPIWSEAQPNWAFFRHSFRAKNKPISRAILYATGQTPEDTRQYVYKVNVNGTFAGLGPVRGYNNQHFYNAFDVTALLRQGQDNALGALAFTYGKKKSFMAELRIHYQDGEVQTIATDERWKVLDGTAAFPYAGDVHAQEAVSWVGFRYPHENIVAKNYPAGFDVTGFDDRTWSAPRVQSPIDNLTGYPAENLTQIEVKPRKVTSLGKGHFLLDYGTTVVGGMTLTLDNRQSIANDVTIKTGEILAADGAVKWQTAALINNLDKWQLKPGKQTLEHFGFRVFRYAEISGLPDALTASQLGEMLTTQALRYPFDDGAATFSSSNKTLNDIWAFSKASIKVLNHDLYVDSPNRERAPYEADTYIQQLSNYQLDKGYPLARFSTEWLIDHSTWPMEWKVYNILNAWNDYLYTGDDRLIRTYYSQLKGKIPAKLTAGFDDKTGRVTANYGDGAPGPDHDIVDWPASLRAGYQFSNTHNVTNAFFSKGTQTLADIAGALGERQDQQHYRQLADASARGFRSGFYDAGAQAFKDNIGGKHHLSSQANAFGVAFGLATPEEARHAATFLADKKMLEGSVYSALFALSAMAENGQGMEAINQITGLNSDGTLRQNSHNWRHMMEQGSGSTMEAWNESDDLTVSHSHPWGTAPVIVASQGVFGVKPLKPAYEQFQIKPILQGLTKADITVPTIRGEISASFEVNNQIWHLNVVIPANTEAFIYIPARHIDDIKESGVGLNTVKDIQFISEGSGYVKVLAGSGHYAFVSNGN</sequence>
<name>A0ABN6DFH1_ERWRD</name>
<dbReference type="Gene3D" id="2.60.40.10">
    <property type="entry name" value="Immunoglobulins"/>
    <property type="match status" value="1"/>
</dbReference>
<evidence type="ECO:0000256" key="2">
    <source>
        <dbReference type="ARBA" id="ARBA00012652"/>
    </source>
</evidence>
<dbReference type="RefSeq" id="WP_167864035.1">
    <property type="nucleotide sequence ID" value="NZ_AP024329.1"/>
</dbReference>
<feature type="signal peptide" evidence="4">
    <location>
        <begin position="1"/>
        <end position="22"/>
    </location>
</feature>
<dbReference type="InterPro" id="IPR016007">
    <property type="entry name" value="Alpha_rhamnosid"/>
</dbReference>
<evidence type="ECO:0000259" key="6">
    <source>
        <dbReference type="Pfam" id="PF08531"/>
    </source>
</evidence>
<dbReference type="PANTHER" id="PTHR33307">
    <property type="entry name" value="ALPHA-RHAMNOSIDASE (EUROFUNG)"/>
    <property type="match status" value="1"/>
</dbReference>
<dbReference type="Gene3D" id="2.60.420.10">
    <property type="entry name" value="Maltose phosphorylase, domain 3"/>
    <property type="match status" value="1"/>
</dbReference>
<proteinExistence type="predicted"/>
<dbReference type="InterPro" id="IPR012341">
    <property type="entry name" value="6hp_glycosidase-like_sf"/>
</dbReference>
<dbReference type="Proteomes" id="UP000677515">
    <property type="component" value="Chromosome"/>
</dbReference>
<feature type="domain" description="Bacterial alpha-L-rhamnosidase N-terminal" evidence="6">
    <location>
        <begin position="176"/>
        <end position="329"/>
    </location>
</feature>
<protein>
    <recommendedName>
        <fullName evidence="2">alpha-L-rhamnosidase</fullName>
        <ecNumber evidence="2">3.2.1.40</ecNumber>
    </recommendedName>
</protein>
<dbReference type="Pfam" id="PF17390">
    <property type="entry name" value="Bac_rhamnosid_C"/>
    <property type="match status" value="1"/>
</dbReference>
<dbReference type="Pfam" id="PF25788">
    <property type="entry name" value="Ig_Rha78A_N"/>
    <property type="match status" value="1"/>
</dbReference>
<dbReference type="Gene3D" id="1.50.10.10">
    <property type="match status" value="1"/>
</dbReference>
<dbReference type="InterPro" id="IPR035396">
    <property type="entry name" value="Bac_rhamnosid6H"/>
</dbReference>
<feature type="chain" id="PRO_5046772579" description="alpha-L-rhamnosidase" evidence="4">
    <location>
        <begin position="23"/>
        <end position="912"/>
    </location>
</feature>
<reference evidence="9 10" key="1">
    <citation type="submission" date="2021-01" db="EMBL/GenBank/DDBJ databases">
        <title>Complete genome sequence of Erwinia rhapontici MAFF 311153.</title>
        <authorList>
            <person name="Morohoshi T."/>
            <person name="Someya N."/>
        </authorList>
    </citation>
    <scope>NUCLEOTIDE SEQUENCE [LARGE SCALE GENOMIC DNA]</scope>
    <source>
        <strain evidence="9 10">MAFF 311153</strain>
    </source>
</reference>
<evidence type="ECO:0000313" key="9">
    <source>
        <dbReference type="EMBL" id="BCQ33550.1"/>
    </source>
</evidence>
<dbReference type="EC" id="3.2.1.40" evidence="2"/>
<dbReference type="SUPFAM" id="SSF48208">
    <property type="entry name" value="Six-hairpin glycosidases"/>
    <property type="match status" value="1"/>
</dbReference>
<dbReference type="Pfam" id="PF17389">
    <property type="entry name" value="Bac_rhamnosid6H"/>
    <property type="match status" value="1"/>
</dbReference>
<dbReference type="Pfam" id="PF08531">
    <property type="entry name" value="Bac_rhamnosid_N"/>
    <property type="match status" value="1"/>
</dbReference>
<dbReference type="PANTHER" id="PTHR33307:SF6">
    <property type="entry name" value="ALPHA-RHAMNOSIDASE (EUROFUNG)-RELATED"/>
    <property type="match status" value="1"/>
</dbReference>
<evidence type="ECO:0000256" key="3">
    <source>
        <dbReference type="ARBA" id="ARBA00022801"/>
    </source>
</evidence>
<keyword evidence="4" id="KW-0732">Signal</keyword>
<dbReference type="InterPro" id="IPR035398">
    <property type="entry name" value="Bac_rhamnosid_C"/>
</dbReference>
<keyword evidence="3" id="KW-0378">Hydrolase</keyword>
<accession>A0ABN6DFH1</accession>
<evidence type="ECO:0000256" key="4">
    <source>
        <dbReference type="SAM" id="SignalP"/>
    </source>
</evidence>
<evidence type="ECO:0000313" key="10">
    <source>
        <dbReference type="Proteomes" id="UP000677515"/>
    </source>
</evidence>
<dbReference type="InterPro" id="IPR008902">
    <property type="entry name" value="Rhamnosid_concanavalin"/>
</dbReference>
<dbReference type="InterPro" id="IPR013737">
    <property type="entry name" value="Bac_rhamnosid_N"/>
</dbReference>
<dbReference type="InterPro" id="IPR008928">
    <property type="entry name" value="6-hairpin_glycosidase_sf"/>
</dbReference>
<keyword evidence="10" id="KW-1185">Reference proteome</keyword>
<evidence type="ECO:0000259" key="5">
    <source>
        <dbReference type="Pfam" id="PF05592"/>
    </source>
</evidence>
<dbReference type="Gene3D" id="2.60.120.260">
    <property type="entry name" value="Galactose-binding domain-like"/>
    <property type="match status" value="2"/>
</dbReference>
<evidence type="ECO:0000259" key="7">
    <source>
        <dbReference type="Pfam" id="PF17389"/>
    </source>
</evidence>
<feature type="domain" description="Alpha-L-rhamnosidase six-hairpin glycosidase" evidence="7">
    <location>
        <begin position="466"/>
        <end position="793"/>
    </location>
</feature>
<dbReference type="InterPro" id="IPR013783">
    <property type="entry name" value="Ig-like_fold"/>
</dbReference>
<comment type="catalytic activity">
    <reaction evidence="1">
        <text>Hydrolysis of terminal non-reducing alpha-L-rhamnose residues in alpha-L-rhamnosides.</text>
        <dbReference type="EC" id="3.2.1.40"/>
    </reaction>
</comment>
<dbReference type="Pfam" id="PF05592">
    <property type="entry name" value="Bac_rhamnosid"/>
    <property type="match status" value="1"/>
</dbReference>
<feature type="domain" description="Alpha-L-rhamnosidase C-terminal" evidence="8">
    <location>
        <begin position="804"/>
        <end position="876"/>
    </location>
</feature>
<evidence type="ECO:0000259" key="8">
    <source>
        <dbReference type="Pfam" id="PF17390"/>
    </source>
</evidence>
<gene>
    <name evidence="9" type="ORF">ERHA53_08930</name>
</gene>
<dbReference type="EMBL" id="AP024329">
    <property type="protein sequence ID" value="BCQ33550.1"/>
    <property type="molecule type" value="Genomic_DNA"/>
</dbReference>
<evidence type="ECO:0000256" key="1">
    <source>
        <dbReference type="ARBA" id="ARBA00001445"/>
    </source>
</evidence>
<organism evidence="9 10">
    <name type="scientific">Erwinia rhapontici</name>
    <name type="common">Pectobacterium rhapontici</name>
    <dbReference type="NCBI Taxonomy" id="55212"/>
    <lineage>
        <taxon>Bacteria</taxon>
        <taxon>Pseudomonadati</taxon>
        <taxon>Pseudomonadota</taxon>
        <taxon>Gammaproteobacteria</taxon>
        <taxon>Enterobacterales</taxon>
        <taxon>Erwiniaceae</taxon>
        <taxon>Erwinia</taxon>
    </lineage>
</organism>
<feature type="domain" description="Alpha-L-rhamnosidase concanavalin-like" evidence="5">
    <location>
        <begin position="356"/>
        <end position="449"/>
    </location>
</feature>